<feature type="domain" description="PhoD-like phosphatase metallophosphatase" evidence="1">
    <location>
        <begin position="157"/>
        <end position="517"/>
    </location>
</feature>
<keyword evidence="5" id="KW-1185">Reference proteome</keyword>
<accession>A0A0V7ZW49</accession>
<dbReference type="InterPro" id="IPR038607">
    <property type="entry name" value="PhoD-like_sf"/>
</dbReference>
<dbReference type="Pfam" id="PF16655">
    <property type="entry name" value="PhoD_N"/>
    <property type="match status" value="1"/>
</dbReference>
<evidence type="ECO:0000259" key="1">
    <source>
        <dbReference type="Pfam" id="PF09423"/>
    </source>
</evidence>
<dbReference type="SUPFAM" id="SSF56300">
    <property type="entry name" value="Metallo-dependent phosphatases"/>
    <property type="match status" value="1"/>
</dbReference>
<organism evidence="4 5">
    <name type="scientific">Mastigocoleus testarum BC008</name>
    <dbReference type="NCBI Taxonomy" id="371196"/>
    <lineage>
        <taxon>Bacteria</taxon>
        <taxon>Bacillati</taxon>
        <taxon>Cyanobacteriota</taxon>
        <taxon>Cyanophyceae</taxon>
        <taxon>Nostocales</taxon>
        <taxon>Hapalosiphonaceae</taxon>
        <taxon>Mastigocoleus</taxon>
    </lineage>
</organism>
<dbReference type="InterPro" id="IPR052900">
    <property type="entry name" value="Phospholipid_Metab_Enz"/>
</dbReference>
<dbReference type="Proteomes" id="UP000053372">
    <property type="component" value="Unassembled WGS sequence"/>
</dbReference>
<evidence type="ECO:0000313" key="3">
    <source>
        <dbReference type="EMBL" id="KST64508.1"/>
    </source>
</evidence>
<name>A0A0V7ZW49_9CYAN</name>
<comment type="caution">
    <text evidence="4">The sequence shown here is derived from an EMBL/GenBank/DDBJ whole genome shotgun (WGS) entry which is preliminary data.</text>
</comment>
<protein>
    <submittedName>
        <fullName evidence="4">Alkaline phosphatase</fullName>
    </submittedName>
</protein>
<dbReference type="InterPro" id="IPR018946">
    <property type="entry name" value="PhoD-like_MPP"/>
</dbReference>
<dbReference type="Pfam" id="PF09423">
    <property type="entry name" value="PhoD"/>
    <property type="match status" value="1"/>
</dbReference>
<dbReference type="InterPro" id="IPR029052">
    <property type="entry name" value="Metallo-depent_PP-like"/>
</dbReference>
<gene>
    <name evidence="4" type="ORF">BC008_02040</name>
    <name evidence="3" type="ORF">BC008_17930</name>
</gene>
<dbReference type="Gene3D" id="2.60.40.380">
    <property type="entry name" value="Purple acid phosphatase-like, N-terminal"/>
    <property type="match status" value="1"/>
</dbReference>
<evidence type="ECO:0000313" key="4">
    <source>
        <dbReference type="EMBL" id="KST68762.1"/>
    </source>
</evidence>
<dbReference type="PROSITE" id="PS51318">
    <property type="entry name" value="TAT"/>
    <property type="match status" value="1"/>
</dbReference>
<reference evidence="4 5" key="1">
    <citation type="journal article" date="2015" name="Genome Announc.">
        <title>Draft Genome of the Euendolithic (true boring) Cyanobacterium Mastigocoleus testarum strain BC008.</title>
        <authorList>
            <person name="Guida B.S."/>
            <person name="Garcia-Pichel F."/>
        </authorList>
    </citation>
    <scope>NUCLEOTIDE SEQUENCE [LARGE SCALE GENOMIC DNA]</scope>
    <source>
        <strain evidence="4 5">BC008</strain>
    </source>
</reference>
<feature type="domain" description="Phospholipase D N-terminal" evidence="2">
    <location>
        <begin position="56"/>
        <end position="147"/>
    </location>
</feature>
<dbReference type="EMBL" id="LMTZ01000046">
    <property type="protein sequence ID" value="KST68762.1"/>
    <property type="molecule type" value="Genomic_DNA"/>
</dbReference>
<evidence type="ECO:0000313" key="5">
    <source>
        <dbReference type="Proteomes" id="UP000053372"/>
    </source>
</evidence>
<dbReference type="InterPro" id="IPR032093">
    <property type="entry name" value="PhoD_N"/>
</dbReference>
<dbReference type="AlphaFoldDB" id="A0A0V7ZW49"/>
<dbReference type="CDD" id="cd07389">
    <property type="entry name" value="MPP_PhoD"/>
    <property type="match status" value="1"/>
</dbReference>
<dbReference type="RefSeq" id="WP_027845526.1">
    <property type="nucleotide sequence ID" value="NZ_LMTZ01000046.1"/>
</dbReference>
<proteinExistence type="predicted"/>
<evidence type="ECO:0000259" key="2">
    <source>
        <dbReference type="Pfam" id="PF16655"/>
    </source>
</evidence>
<dbReference type="Gene3D" id="3.60.21.70">
    <property type="entry name" value="PhoD-like phosphatase"/>
    <property type="match status" value="1"/>
</dbReference>
<dbReference type="EMBL" id="LMTZ01000120">
    <property type="protein sequence ID" value="KST64508.1"/>
    <property type="molecule type" value="Genomic_DNA"/>
</dbReference>
<sequence>MNSNTPGKLNRRQFLLSSALMGGGIIATNLISTSKVFGQGPAIITSDKMRPNIPYGVASGDITNNSIVIWSRSDRPARMFVEYSTSESFRGDVERFRGPLALENSDFTARLNLKNLPADEQIFYRVTFQDIDNKNIYSAPVSGSFRTAPTSERDIFFAWSGDTAGQGWGINPDFGGMKIYETIRQLNPDFFIHSGDNVYVDGPVESSVILDDGTTWKNITTEEKSKVAETLKEFRGNYIYNLLDENVRRFNAEVPILVQWDDHEVTNNWYPGEILPADDDRYTIKDVNLLAKRGRQAFLEYSPIRYKGNNPQKTRIDRFFNYGELLDIFMLDERSYRGPNTPNNQTIQSEETEFLGSRQLRKLKRKLLKSKATWKIIASDMPLGLVVRDGSTNFEAWANADDLALGRELELTDLLRFIQRKNIQNVVWLTADVHYAAAHYYDPAQARFKDFKPFWEFVAGPLNSGTFGPNQLDNTFGPVVKFQSIPSDLQPNRPPSEGLQFFGTVRIDNDTKRMTVTLRNLAGETLYSVDLSPE</sequence>
<dbReference type="InterPro" id="IPR006311">
    <property type="entry name" value="TAT_signal"/>
</dbReference>
<dbReference type="PANTHER" id="PTHR43606">
    <property type="entry name" value="PHOSPHATASE, PUTATIVE (AFU_ORTHOLOGUE AFUA_6G08710)-RELATED"/>
    <property type="match status" value="1"/>
</dbReference>
<dbReference type="OrthoDB" id="327733at2"/>
<dbReference type="PANTHER" id="PTHR43606:SF1">
    <property type="entry name" value="PHOD-LIKE PHOSPHATASE METALLOPHOSPHATASE DOMAIN-CONTAINING PROTEIN"/>
    <property type="match status" value="1"/>
</dbReference>